<protein>
    <recommendedName>
        <fullName evidence="3">DNA polymerase III beta subunit</fullName>
    </recommendedName>
</protein>
<organism evidence="1 2">
    <name type="scientific">Escherichia phage C130_2</name>
    <dbReference type="NCBI Taxonomy" id="2234093"/>
    <lineage>
        <taxon>Viruses</taxon>
        <taxon>Duplodnaviria</taxon>
        <taxon>Heunggongvirae</taxon>
        <taxon>Uroviricota</taxon>
        <taxon>Caudoviricetes</taxon>
        <taxon>Hungariovirus</taxon>
        <taxon>Hungariovirus C1302</taxon>
    </lineage>
</organism>
<reference evidence="1 2" key="1">
    <citation type="journal article" date="2018" name="Arch. Virol.">
        <title>Complete genome sequence of C130_2, a novel myovirus infecting pathogenic Escherichia coli and Shigella strains.</title>
        <authorList>
            <person name="Svab D."/>
            <person name="Falgenhauer L."/>
            <person name="Rohde M."/>
            <person name="Chakraborty T."/>
            <person name="Toth I."/>
        </authorList>
    </citation>
    <scope>NUCLEOTIDE SEQUENCE [LARGE SCALE GENOMIC DNA]</scope>
</reference>
<keyword evidence="2" id="KW-1185">Reference proteome</keyword>
<proteinExistence type="predicted"/>
<dbReference type="Gene3D" id="3.10.150.10">
    <property type="entry name" value="DNA Polymerase III, subunit A, domain 2"/>
    <property type="match status" value="1"/>
</dbReference>
<accession>A0A384ZRT9</accession>
<sequence length="194" mass="21564">MIIFAKAQHIKAAHLCQAQNDVRYYLNALHFIGNQIQATDGHRAFRLTHDLINAPETGLLLKVSKVPNMRGIETAAIDVDAGIVYWLPLAYDKPEDLKDVDLKAARVAVGTVDLVDGRYPDLRRVFTEVDSKREGVKVIGFNVEYFAVITRICKALQMKSSIVKITLQDATTAAFVEIKSHNGVAEYAVMPARL</sequence>
<evidence type="ECO:0000313" key="1">
    <source>
        <dbReference type="EMBL" id="AXC34356.1"/>
    </source>
</evidence>
<dbReference type="Proteomes" id="UP000266204">
    <property type="component" value="Segment"/>
</dbReference>
<evidence type="ECO:0008006" key="3">
    <source>
        <dbReference type="Google" id="ProtNLM"/>
    </source>
</evidence>
<dbReference type="EMBL" id="MH363708">
    <property type="protein sequence ID" value="AXC34356.1"/>
    <property type="molecule type" value="Genomic_DNA"/>
</dbReference>
<evidence type="ECO:0000313" key="2">
    <source>
        <dbReference type="Proteomes" id="UP000266204"/>
    </source>
</evidence>
<gene>
    <name evidence="1" type="ORF">1302_0047</name>
</gene>
<name>A0A384ZRT9_9CAUD</name>